<sequence length="663" mass="77110">MKKVLFVVIILIFAVVSFSISTTFLYSKEATSVYLIASFNNFEPIAMEKSFTGLWRYKVDLEPSEYLYKFIVDGKRTIDFSNEDVQAYNGEIFNVRTVQESFVFPKVGDGSIKKVYFDNERRYINPVQKSEIYLSIEFEKNDIEDVELQANASSIQKSVLEFNNTILYRFHVFTEAEVLKYRFLIHDNEEIIYGFNGTEEFFEFDFNHPIISYFDIPAWSKGRIYYQIFPDRFRNGDTSNDPEGTYSWNGPHNRNSLSFGFYGGDLQGAIDSIDHLEYIGVEAIYFNPIFEAQTPHKYDTTDYLKIDDSFGNEEVFSNMIEALHESDIKVILDGVFNHTGTEFFAMKENFLKQEKSNYLDWYYIKSFPIKKSTESYEGWHGYADLPQLNNENTEVRAYINQVIGKWMSFGIDGWRMDAVDQLPETYWSALYENIKNIDQEALVVGEFWRDATSYFEDPSFDSVMNYIFRDAAIAYAKGGRAINFVNTTNAYIDKYPPQVLHGLWNLLGSHDTERILTALGEDTHRMKLAVVLQMTFIGSPLIYYGDEIGMTGTTDPFCRVPFYWDDSKWNMEILDLYSQLAELRKESNALRKGDYTVLYADESVLIYERCYKSESVIIALNSKDSQIEIEYDLYGNYRDILTGESFDTIEKMPGKCFLVLVSE</sequence>
<dbReference type="PANTHER" id="PTHR10357">
    <property type="entry name" value="ALPHA-AMYLASE FAMILY MEMBER"/>
    <property type="match status" value="1"/>
</dbReference>
<keyword evidence="2" id="KW-0326">Glycosidase</keyword>
<dbReference type="InterPro" id="IPR032640">
    <property type="entry name" value="AMPK1_CBM"/>
</dbReference>
<dbReference type="InterPro" id="IPR013780">
    <property type="entry name" value="Glyco_hydro_b"/>
</dbReference>
<dbReference type="SMART" id="SM00642">
    <property type="entry name" value="Aamy"/>
    <property type="match status" value="1"/>
</dbReference>
<dbReference type="RefSeq" id="WP_103079111.1">
    <property type="nucleotide sequence ID" value="NZ_AZRM01000035.1"/>
</dbReference>
<accession>A0A2K1P9E1</accession>
<dbReference type="InterPro" id="IPR013783">
    <property type="entry name" value="Ig-like_fold"/>
</dbReference>
<dbReference type="PANTHER" id="PTHR10357:SF210">
    <property type="entry name" value="MALTODEXTRIN GLUCOSIDASE"/>
    <property type="match status" value="1"/>
</dbReference>
<dbReference type="Pfam" id="PF16657">
    <property type="entry name" value="Malt_amylase_C"/>
    <property type="match status" value="1"/>
</dbReference>
<reference evidence="4 5" key="1">
    <citation type="submission" date="2013-12" db="EMBL/GenBank/DDBJ databases">
        <title>Comparative genomics of Petrotoga isolates.</title>
        <authorList>
            <person name="Nesbo C.L."/>
            <person name="Charchuk R."/>
            <person name="Chow K."/>
        </authorList>
    </citation>
    <scope>NUCLEOTIDE SEQUENCE [LARGE SCALE GENOMIC DNA]</scope>
    <source>
        <strain evidence="4 5">DSM 10691</strain>
    </source>
</reference>
<protein>
    <submittedName>
        <fullName evidence="4">Alpha-amylase</fullName>
    </submittedName>
</protein>
<feature type="domain" description="Glycosyl hydrolase family 13 catalytic" evidence="3">
    <location>
        <begin position="227"/>
        <end position="584"/>
    </location>
</feature>
<dbReference type="OrthoDB" id="9805159at2"/>
<dbReference type="CDD" id="cd02859">
    <property type="entry name" value="E_set_AMPKbeta_like_N"/>
    <property type="match status" value="1"/>
</dbReference>
<dbReference type="CDD" id="cd11338">
    <property type="entry name" value="AmyAc_CMD"/>
    <property type="match status" value="1"/>
</dbReference>
<dbReference type="InterPro" id="IPR017853">
    <property type="entry name" value="GH"/>
</dbReference>
<organism evidence="4 5">
    <name type="scientific">Petrotoga miotherma DSM 10691</name>
    <dbReference type="NCBI Taxonomy" id="1434326"/>
    <lineage>
        <taxon>Bacteria</taxon>
        <taxon>Thermotogati</taxon>
        <taxon>Thermotogota</taxon>
        <taxon>Thermotogae</taxon>
        <taxon>Petrotogales</taxon>
        <taxon>Petrotogaceae</taxon>
        <taxon>Petrotoga</taxon>
    </lineage>
</organism>
<dbReference type="Gene3D" id="2.60.40.1180">
    <property type="entry name" value="Golgi alpha-mannosidase II"/>
    <property type="match status" value="1"/>
</dbReference>
<evidence type="ECO:0000313" key="5">
    <source>
        <dbReference type="Proteomes" id="UP000236199"/>
    </source>
</evidence>
<dbReference type="InterPro" id="IPR032091">
    <property type="entry name" value="Malt_amylase-like_C"/>
</dbReference>
<dbReference type="InterPro" id="IPR006047">
    <property type="entry name" value="GH13_cat_dom"/>
</dbReference>
<dbReference type="InterPro" id="IPR014756">
    <property type="entry name" value="Ig_E-set"/>
</dbReference>
<dbReference type="Gene3D" id="2.60.40.10">
    <property type="entry name" value="Immunoglobulins"/>
    <property type="match status" value="1"/>
</dbReference>
<dbReference type="GO" id="GO:0016798">
    <property type="term" value="F:hydrolase activity, acting on glycosyl bonds"/>
    <property type="evidence" value="ECO:0007669"/>
    <property type="project" value="UniProtKB-KW"/>
</dbReference>
<dbReference type="SUPFAM" id="SSF51445">
    <property type="entry name" value="(Trans)glycosidases"/>
    <property type="match status" value="1"/>
</dbReference>
<comment type="caution">
    <text evidence="4">The sequence shown here is derived from an EMBL/GenBank/DDBJ whole genome shotgun (WGS) entry which is preliminary data.</text>
</comment>
<dbReference type="Proteomes" id="UP000236199">
    <property type="component" value="Unassembled WGS sequence"/>
</dbReference>
<evidence type="ECO:0000256" key="1">
    <source>
        <dbReference type="ARBA" id="ARBA00022801"/>
    </source>
</evidence>
<dbReference type="Gene3D" id="3.20.20.80">
    <property type="entry name" value="Glycosidases"/>
    <property type="match status" value="1"/>
</dbReference>
<gene>
    <name evidence="4" type="ORF">X928_07365</name>
</gene>
<keyword evidence="1" id="KW-0378">Hydrolase</keyword>
<evidence type="ECO:0000256" key="2">
    <source>
        <dbReference type="ARBA" id="ARBA00023295"/>
    </source>
</evidence>
<dbReference type="EMBL" id="AZRM01000035">
    <property type="protein sequence ID" value="PNR99398.1"/>
    <property type="molecule type" value="Genomic_DNA"/>
</dbReference>
<proteinExistence type="predicted"/>
<keyword evidence="5" id="KW-1185">Reference proteome</keyword>
<dbReference type="InterPro" id="IPR045857">
    <property type="entry name" value="O16G_dom_2"/>
</dbReference>
<evidence type="ECO:0000259" key="3">
    <source>
        <dbReference type="SMART" id="SM00642"/>
    </source>
</evidence>
<dbReference type="GO" id="GO:0005975">
    <property type="term" value="P:carbohydrate metabolic process"/>
    <property type="evidence" value="ECO:0007669"/>
    <property type="project" value="InterPro"/>
</dbReference>
<dbReference type="SUPFAM" id="SSF81296">
    <property type="entry name" value="E set domains"/>
    <property type="match status" value="2"/>
</dbReference>
<dbReference type="Pfam" id="PF00128">
    <property type="entry name" value="Alpha-amylase"/>
    <property type="match status" value="1"/>
</dbReference>
<dbReference type="Gene3D" id="3.90.400.10">
    <property type="entry name" value="Oligo-1,6-glucosidase, Domain 2"/>
    <property type="match status" value="1"/>
</dbReference>
<dbReference type="AlphaFoldDB" id="A0A2K1P9E1"/>
<dbReference type="SUPFAM" id="SSF51011">
    <property type="entry name" value="Glycosyl hydrolase domain"/>
    <property type="match status" value="1"/>
</dbReference>
<evidence type="ECO:0000313" key="4">
    <source>
        <dbReference type="EMBL" id="PNR99398.1"/>
    </source>
</evidence>
<name>A0A2K1P9E1_9BACT</name>
<dbReference type="Pfam" id="PF16561">
    <property type="entry name" value="AMPK1_CBM"/>
    <property type="match status" value="1"/>
</dbReference>